<accession>A0A7H0H927</accession>
<evidence type="ECO:0000313" key="3">
    <source>
        <dbReference type="Proteomes" id="UP000516117"/>
    </source>
</evidence>
<feature type="region of interest" description="Disordered" evidence="1">
    <location>
        <begin position="312"/>
        <end position="344"/>
    </location>
</feature>
<evidence type="ECO:0000256" key="1">
    <source>
        <dbReference type="SAM" id="MobiDB-lite"/>
    </source>
</evidence>
<protein>
    <recommendedName>
        <fullName evidence="4">ESX-1 secretion-associated protein EspA/EspE-like domain-containing protein</fullName>
    </recommendedName>
</protein>
<evidence type="ECO:0008006" key="4">
    <source>
        <dbReference type="Google" id="ProtNLM"/>
    </source>
</evidence>
<sequence length="344" mass="35274">MADPTSWNPGQIDAMGRAVSSEAGVLASLSGRVIPPSTHAFGALLAPPATNAFPFTTDGVRCFLDRSGEAVGRMGAGLAYSAASYENSEEQATEFANRIAGRGGAGGSQSGPSPVDITPRGHWRTAKSILGDGAGRGGDAFAGGNVASVLMPTALDWLNVPVAVQEMVATGLGFLAATLISYFPPFDDALEKLTGDPDAIRAFRSAMEALATNLGSHADRIDDSTRMAPGWVGDAADAYGEYATIQEACMRAAEALVDVIGPSVEGVAANTGQARKMVVAILVNVIEEIVRAAIPNLFWLKVALGFAFLPSDSSSAGPSSPPSSPGSSPGSWSSSPPRCRSSRS</sequence>
<dbReference type="InterPro" id="IPR038332">
    <property type="entry name" value="PPE_sf"/>
</dbReference>
<dbReference type="Gene3D" id="1.20.1260.20">
    <property type="entry name" value="PPE superfamily"/>
    <property type="match status" value="1"/>
</dbReference>
<reference evidence="2 3" key="1">
    <citation type="submission" date="2020-08" db="EMBL/GenBank/DDBJ databases">
        <title>Genome sequence of Tessaracoccus defluvii JCM 17540T.</title>
        <authorList>
            <person name="Hyun D.-W."/>
            <person name="Bae J.-W."/>
        </authorList>
    </citation>
    <scope>NUCLEOTIDE SEQUENCE [LARGE SCALE GENOMIC DNA]</scope>
    <source>
        <strain evidence="2 3">JCM 17540</strain>
    </source>
</reference>
<dbReference type="KEGG" id="tdf:H9L22_06965"/>
<evidence type="ECO:0000313" key="2">
    <source>
        <dbReference type="EMBL" id="QNP57043.1"/>
    </source>
</evidence>
<keyword evidence="3" id="KW-1185">Reference proteome</keyword>
<name>A0A7H0H927_9ACTN</name>
<dbReference type="RefSeq" id="WP_187722142.1">
    <property type="nucleotide sequence ID" value="NZ_CP060789.1"/>
</dbReference>
<gene>
    <name evidence="2" type="ORF">H9L22_06965</name>
</gene>
<feature type="compositionally biased region" description="Low complexity" evidence="1">
    <location>
        <begin position="325"/>
        <end position="344"/>
    </location>
</feature>
<dbReference type="AlphaFoldDB" id="A0A7H0H927"/>
<feature type="region of interest" description="Disordered" evidence="1">
    <location>
        <begin position="100"/>
        <end position="119"/>
    </location>
</feature>
<proteinExistence type="predicted"/>
<dbReference type="EMBL" id="CP060789">
    <property type="protein sequence ID" value="QNP57043.1"/>
    <property type="molecule type" value="Genomic_DNA"/>
</dbReference>
<organism evidence="2 3">
    <name type="scientific">Tessaracoccus defluvii</name>
    <dbReference type="NCBI Taxonomy" id="1285901"/>
    <lineage>
        <taxon>Bacteria</taxon>
        <taxon>Bacillati</taxon>
        <taxon>Actinomycetota</taxon>
        <taxon>Actinomycetes</taxon>
        <taxon>Propionibacteriales</taxon>
        <taxon>Propionibacteriaceae</taxon>
        <taxon>Tessaracoccus</taxon>
    </lineage>
</organism>
<dbReference type="Proteomes" id="UP000516117">
    <property type="component" value="Chromosome"/>
</dbReference>